<dbReference type="InterPro" id="IPR029441">
    <property type="entry name" value="Cass2"/>
</dbReference>
<keyword evidence="2" id="KW-0238">DNA-binding</keyword>
<keyword evidence="6" id="KW-1185">Reference proteome</keyword>
<protein>
    <submittedName>
        <fullName evidence="5">HTH-type transcriptional regulator ydeE, AraC/XylS family transcriptional regulator</fullName>
    </submittedName>
</protein>
<dbReference type="PROSITE" id="PS01124">
    <property type="entry name" value="HTH_ARAC_FAMILY_2"/>
    <property type="match status" value="1"/>
</dbReference>
<dbReference type="Proteomes" id="UP000681526">
    <property type="component" value="Unassembled WGS sequence"/>
</dbReference>
<sequence>MDWLDRMNRALDYIEHHLEDGVSIEEAAKAAYSSAFHFHRLFHMVTGITVTEYIRRRRLTLAAQELASTQNRVVDVALKYGYDSPESFAKAFRRLHGIPPSEARNPGVRLKAFPRMEFQLSLKGVHAMDYRIVDREAFRIIGKVLDTTCRDGENLREIPKFWHDGYADGWIPRLESRTGKMAMGVCLPMNPGQEELSYMIGVEAGSEPAGDELTVYTVPPLTWAVFTAVGPVPGSVQETFRRIFQEWFPSTNYEHAHGPELEVYLDGDSSAPDYRCEVWIPIVKK</sequence>
<keyword evidence="1" id="KW-0805">Transcription regulation</keyword>
<dbReference type="SMART" id="SM00342">
    <property type="entry name" value="HTH_ARAC"/>
    <property type="match status" value="1"/>
</dbReference>
<dbReference type="Gene3D" id="3.20.80.10">
    <property type="entry name" value="Regulatory factor, effector binding domain"/>
    <property type="match status" value="1"/>
</dbReference>
<dbReference type="InterPro" id="IPR020449">
    <property type="entry name" value="Tscrpt_reg_AraC-type_HTH"/>
</dbReference>
<dbReference type="InterPro" id="IPR018062">
    <property type="entry name" value="HTH_AraC-typ_CS"/>
</dbReference>
<evidence type="ECO:0000259" key="4">
    <source>
        <dbReference type="PROSITE" id="PS01124"/>
    </source>
</evidence>
<name>A0ABM8UZ05_THEXY</name>
<gene>
    <name evidence="5" type="primary">txxe 3857-ydeE</name>
    <name evidence="5" type="ORF">TXXE_00050</name>
</gene>
<dbReference type="SUPFAM" id="SSF55136">
    <property type="entry name" value="Probable bacterial effector-binding domain"/>
    <property type="match status" value="1"/>
</dbReference>
<dbReference type="InterPro" id="IPR018060">
    <property type="entry name" value="HTH_AraC"/>
</dbReference>
<dbReference type="PRINTS" id="PR00032">
    <property type="entry name" value="HTHARAC"/>
</dbReference>
<dbReference type="InterPro" id="IPR011256">
    <property type="entry name" value="Reg_factor_effector_dom_sf"/>
</dbReference>
<accession>A0ABM8UZ05</accession>
<dbReference type="InterPro" id="IPR009057">
    <property type="entry name" value="Homeodomain-like_sf"/>
</dbReference>
<dbReference type="PANTHER" id="PTHR47504">
    <property type="entry name" value="RIGHT ORIGIN-BINDING PROTEIN"/>
    <property type="match status" value="1"/>
</dbReference>
<evidence type="ECO:0000256" key="2">
    <source>
        <dbReference type="ARBA" id="ARBA00023125"/>
    </source>
</evidence>
<evidence type="ECO:0000256" key="1">
    <source>
        <dbReference type="ARBA" id="ARBA00023015"/>
    </source>
</evidence>
<dbReference type="InterPro" id="IPR010499">
    <property type="entry name" value="AraC_E-bd"/>
</dbReference>
<dbReference type="Gene3D" id="1.10.10.60">
    <property type="entry name" value="Homeodomain-like"/>
    <property type="match status" value="2"/>
</dbReference>
<keyword evidence="3" id="KW-0804">Transcription</keyword>
<dbReference type="Pfam" id="PF14526">
    <property type="entry name" value="Cass2"/>
    <property type="match status" value="1"/>
</dbReference>
<dbReference type="SMART" id="SM00871">
    <property type="entry name" value="AraC_E_bind"/>
    <property type="match status" value="1"/>
</dbReference>
<dbReference type="EMBL" id="CAJRAY010000001">
    <property type="protein sequence ID" value="CAG5076156.1"/>
    <property type="molecule type" value="Genomic_DNA"/>
</dbReference>
<evidence type="ECO:0000256" key="3">
    <source>
        <dbReference type="ARBA" id="ARBA00023163"/>
    </source>
</evidence>
<dbReference type="PANTHER" id="PTHR47504:SF5">
    <property type="entry name" value="RIGHT ORIGIN-BINDING PROTEIN"/>
    <property type="match status" value="1"/>
</dbReference>
<dbReference type="Pfam" id="PF12833">
    <property type="entry name" value="HTH_18"/>
    <property type="match status" value="1"/>
</dbReference>
<proteinExistence type="predicted"/>
<dbReference type="RefSeq" id="WP_213482972.1">
    <property type="nucleotide sequence ID" value="NZ_CAJRAY010000001.1"/>
</dbReference>
<feature type="domain" description="HTH araC/xylS-type" evidence="4">
    <location>
        <begin position="8"/>
        <end position="106"/>
    </location>
</feature>
<dbReference type="SUPFAM" id="SSF46689">
    <property type="entry name" value="Homeodomain-like"/>
    <property type="match status" value="2"/>
</dbReference>
<organism evidence="5 6">
    <name type="scientific">Thermobacillus xylanilyticus</name>
    <dbReference type="NCBI Taxonomy" id="76633"/>
    <lineage>
        <taxon>Bacteria</taxon>
        <taxon>Bacillati</taxon>
        <taxon>Bacillota</taxon>
        <taxon>Bacilli</taxon>
        <taxon>Bacillales</taxon>
        <taxon>Paenibacillaceae</taxon>
        <taxon>Thermobacillus</taxon>
    </lineage>
</organism>
<evidence type="ECO:0000313" key="5">
    <source>
        <dbReference type="EMBL" id="CAG5076156.1"/>
    </source>
</evidence>
<reference evidence="5 6" key="1">
    <citation type="submission" date="2021-04" db="EMBL/GenBank/DDBJ databases">
        <authorList>
            <person name="Rakotoarivonina H."/>
        </authorList>
    </citation>
    <scope>NUCLEOTIDE SEQUENCE [LARGE SCALE GENOMIC DNA]</scope>
    <source>
        <strain evidence="5 6">XE</strain>
    </source>
</reference>
<evidence type="ECO:0000313" key="6">
    <source>
        <dbReference type="Proteomes" id="UP000681526"/>
    </source>
</evidence>
<dbReference type="InterPro" id="IPR050959">
    <property type="entry name" value="MarA-like"/>
</dbReference>
<dbReference type="PROSITE" id="PS00041">
    <property type="entry name" value="HTH_ARAC_FAMILY_1"/>
    <property type="match status" value="1"/>
</dbReference>
<comment type="caution">
    <text evidence="5">The sequence shown here is derived from an EMBL/GenBank/DDBJ whole genome shotgun (WGS) entry which is preliminary data.</text>
</comment>